<dbReference type="FunCoup" id="A0A7M7RHR1">
    <property type="interactions" value="331"/>
</dbReference>
<dbReference type="GO" id="GO:0005861">
    <property type="term" value="C:troponin complex"/>
    <property type="evidence" value="ECO:0007669"/>
    <property type="project" value="InterPro"/>
</dbReference>
<dbReference type="InterPro" id="IPR027707">
    <property type="entry name" value="TNNT"/>
</dbReference>
<evidence type="ECO:0000313" key="3">
    <source>
        <dbReference type="EnsemblMetazoa" id="XP_791139"/>
    </source>
</evidence>
<feature type="coiled-coil region" evidence="1">
    <location>
        <begin position="179"/>
        <end position="206"/>
    </location>
</feature>
<evidence type="ECO:0000313" key="4">
    <source>
        <dbReference type="Proteomes" id="UP000007110"/>
    </source>
</evidence>
<dbReference type="RefSeq" id="XP_791139.2">
    <property type="nucleotide sequence ID" value="XM_786046.5"/>
</dbReference>
<protein>
    <recommendedName>
        <fullName evidence="5">Troponin T</fullName>
    </recommendedName>
</protein>
<dbReference type="OrthoDB" id="330499at2759"/>
<dbReference type="SUPFAM" id="SSF90250">
    <property type="entry name" value="Troponin coil-coiled subunits"/>
    <property type="match status" value="1"/>
</dbReference>
<dbReference type="InterPro" id="IPR038077">
    <property type="entry name" value="Troponin_sf"/>
</dbReference>
<dbReference type="OMA" id="FKERRSM"/>
<dbReference type="PANTHER" id="PTHR11521">
    <property type="entry name" value="TROPONIN T"/>
    <property type="match status" value="1"/>
</dbReference>
<keyword evidence="1" id="KW-0175">Coiled coil</keyword>
<evidence type="ECO:0008006" key="5">
    <source>
        <dbReference type="Google" id="ProtNLM"/>
    </source>
</evidence>
<sequence>MAETDPETMTDEDRQQAEEKKKEFEAEVEEARSDLKKVIDQYDEEINVIREKQASRRAEQAMWLDRIKKNEEARRLRHEEENRRIKEAQEKKKKEREERKRAMQNPNKFQPIIQDERVRFAKMTPAELRKEKEETLAKRVPVLDPESMSSDEGMKTLATEIHTRIMKAFGALFDLQEKEKRQKYDIKELTTRIESIQEEKLKASKSADGKIQKINIPFGEVNAEAD</sequence>
<reference evidence="4" key="1">
    <citation type="submission" date="2015-02" db="EMBL/GenBank/DDBJ databases">
        <title>Genome sequencing for Strongylocentrotus purpuratus.</title>
        <authorList>
            <person name="Murali S."/>
            <person name="Liu Y."/>
            <person name="Vee V."/>
            <person name="English A."/>
            <person name="Wang M."/>
            <person name="Skinner E."/>
            <person name="Han Y."/>
            <person name="Muzny D.M."/>
            <person name="Worley K.C."/>
            <person name="Gibbs R.A."/>
        </authorList>
    </citation>
    <scope>NUCLEOTIDE SEQUENCE</scope>
</reference>
<dbReference type="EnsemblMetazoa" id="XM_786046">
    <property type="protein sequence ID" value="XP_791139"/>
    <property type="gene ID" value="LOC586258"/>
</dbReference>
<keyword evidence="4" id="KW-1185">Reference proteome</keyword>
<dbReference type="KEGG" id="spu:586258"/>
<feature type="region of interest" description="Disordered" evidence="2">
    <location>
        <begin position="69"/>
        <end position="116"/>
    </location>
</feature>
<dbReference type="FunFam" id="1.20.5.350:FF:000017">
    <property type="match status" value="1"/>
</dbReference>
<organism evidence="3 4">
    <name type="scientific">Strongylocentrotus purpuratus</name>
    <name type="common">Purple sea urchin</name>
    <dbReference type="NCBI Taxonomy" id="7668"/>
    <lineage>
        <taxon>Eukaryota</taxon>
        <taxon>Metazoa</taxon>
        <taxon>Echinodermata</taxon>
        <taxon>Eleutherozoa</taxon>
        <taxon>Echinozoa</taxon>
        <taxon>Echinoidea</taxon>
        <taxon>Euechinoidea</taxon>
        <taxon>Echinacea</taxon>
        <taxon>Camarodonta</taxon>
        <taxon>Echinidea</taxon>
        <taxon>Strongylocentrotidae</taxon>
        <taxon>Strongylocentrotus</taxon>
    </lineage>
</organism>
<dbReference type="GO" id="GO:0006937">
    <property type="term" value="P:regulation of muscle contraction"/>
    <property type="evidence" value="ECO:0007669"/>
    <property type="project" value="InterPro"/>
</dbReference>
<feature type="compositionally biased region" description="Basic and acidic residues" evidence="2">
    <location>
        <begin position="69"/>
        <end position="101"/>
    </location>
</feature>
<feature type="compositionally biased region" description="Acidic residues" evidence="2">
    <location>
        <begin position="1"/>
        <end position="10"/>
    </location>
</feature>
<reference evidence="3" key="2">
    <citation type="submission" date="2021-01" db="UniProtKB">
        <authorList>
            <consortium name="EnsemblMetazoa"/>
        </authorList>
    </citation>
    <scope>IDENTIFICATION</scope>
</reference>
<accession>A0A7M7RHR1</accession>
<dbReference type="InParanoid" id="A0A7M7RHR1"/>
<feature type="region of interest" description="Disordered" evidence="2">
    <location>
        <begin position="1"/>
        <end position="28"/>
    </location>
</feature>
<name>A0A7M7RHR1_STRPU</name>
<evidence type="ECO:0000256" key="1">
    <source>
        <dbReference type="SAM" id="Coils"/>
    </source>
</evidence>
<dbReference type="AlphaFoldDB" id="A0A7M7RHR1"/>
<proteinExistence type="predicted"/>
<dbReference type="PANTHER" id="PTHR11521:SF1">
    <property type="entry name" value="TROPONIN T, SKELETAL MUSCLE"/>
    <property type="match status" value="1"/>
</dbReference>
<dbReference type="Gene3D" id="1.20.5.350">
    <property type="match status" value="1"/>
</dbReference>
<feature type="compositionally biased region" description="Basic and acidic residues" evidence="2">
    <location>
        <begin position="11"/>
        <end position="28"/>
    </location>
</feature>
<dbReference type="Proteomes" id="UP000007110">
    <property type="component" value="Unassembled WGS sequence"/>
</dbReference>
<dbReference type="GeneID" id="586258"/>
<evidence type="ECO:0000256" key="2">
    <source>
        <dbReference type="SAM" id="MobiDB-lite"/>
    </source>
</evidence>